<accession>A0A5J5HQD5</accession>
<reference evidence="1 2" key="1">
    <citation type="submission" date="2019-09" db="EMBL/GenBank/DDBJ databases">
        <title>Whole genome sequences of isolates from the Mars Exploration Rovers.</title>
        <authorList>
            <person name="Seuylemezian A."/>
            <person name="Vaishampayan P."/>
        </authorList>
    </citation>
    <scope>NUCLEOTIDE SEQUENCE [LARGE SCALE GENOMIC DNA]</scope>
    <source>
        <strain evidence="1 2">MER_TA_151</strain>
    </source>
</reference>
<protein>
    <submittedName>
        <fullName evidence="1">Uncharacterized protein</fullName>
    </submittedName>
</protein>
<dbReference type="EMBL" id="VYKL01000026">
    <property type="protein sequence ID" value="KAA9021719.1"/>
    <property type="molecule type" value="Genomic_DNA"/>
</dbReference>
<sequence>MHEKYHHIVSIIDFKSTGFNTVFVKVNGYDAESGQKFEGEVKFLDGMPFGDLIHPQRSSLSPTCRHKVRSYLLNKYQDGEFN</sequence>
<evidence type="ECO:0000313" key="2">
    <source>
        <dbReference type="Proteomes" id="UP000326671"/>
    </source>
</evidence>
<dbReference type="AlphaFoldDB" id="A0A5J5HQD5"/>
<organism evidence="1 2">
    <name type="scientific">Niallia endozanthoxylica</name>
    <dbReference type="NCBI Taxonomy" id="2036016"/>
    <lineage>
        <taxon>Bacteria</taxon>
        <taxon>Bacillati</taxon>
        <taxon>Bacillota</taxon>
        <taxon>Bacilli</taxon>
        <taxon>Bacillales</taxon>
        <taxon>Bacillaceae</taxon>
        <taxon>Niallia</taxon>
    </lineage>
</organism>
<evidence type="ECO:0000313" key="1">
    <source>
        <dbReference type="EMBL" id="KAA9021719.1"/>
    </source>
</evidence>
<gene>
    <name evidence="1" type="ORF">F4V44_17215</name>
</gene>
<keyword evidence="2" id="KW-1185">Reference proteome</keyword>
<dbReference type="RefSeq" id="WP_150441246.1">
    <property type="nucleotide sequence ID" value="NZ_VYKL01000026.1"/>
</dbReference>
<comment type="caution">
    <text evidence="1">The sequence shown here is derived from an EMBL/GenBank/DDBJ whole genome shotgun (WGS) entry which is preliminary data.</text>
</comment>
<dbReference type="Proteomes" id="UP000326671">
    <property type="component" value="Unassembled WGS sequence"/>
</dbReference>
<proteinExistence type="predicted"/>
<name>A0A5J5HQD5_9BACI</name>
<dbReference type="OrthoDB" id="2428283at2"/>